<dbReference type="InterPro" id="IPR050160">
    <property type="entry name" value="MHC/Immunoglobulin"/>
</dbReference>
<accession>A0A7K9ZDT8</accession>
<dbReference type="InterPro" id="IPR014745">
    <property type="entry name" value="MHC_II_a/b_N"/>
</dbReference>
<feature type="chain" id="PRO_5029626928" evidence="3">
    <location>
        <begin position="26"/>
        <end position="156"/>
    </location>
</feature>
<dbReference type="Gene3D" id="3.10.320.10">
    <property type="entry name" value="Class II Histocompatibility Antigen, M Beta Chain, Chain B, domain 1"/>
    <property type="match status" value="1"/>
</dbReference>
<dbReference type="GO" id="GO:0042613">
    <property type="term" value="C:MHC class II protein complex"/>
    <property type="evidence" value="ECO:0007669"/>
    <property type="project" value="InterPro"/>
</dbReference>
<proteinExistence type="predicted"/>
<dbReference type="GO" id="GO:0006955">
    <property type="term" value="P:immune response"/>
    <property type="evidence" value="ECO:0007669"/>
    <property type="project" value="InterPro"/>
</dbReference>
<keyword evidence="1" id="KW-1015">Disulfide bond</keyword>
<evidence type="ECO:0000313" key="5">
    <source>
        <dbReference type="EMBL" id="NXJ20147.1"/>
    </source>
</evidence>
<feature type="signal peptide" evidence="3">
    <location>
        <begin position="1"/>
        <end position="25"/>
    </location>
</feature>
<evidence type="ECO:0000259" key="4">
    <source>
        <dbReference type="SMART" id="SM00921"/>
    </source>
</evidence>
<dbReference type="EMBL" id="VXAD01003537">
    <property type="protein sequence ID" value="NXJ20147.1"/>
    <property type="molecule type" value="Genomic_DNA"/>
</dbReference>
<reference evidence="5 6" key="1">
    <citation type="submission" date="2019-09" db="EMBL/GenBank/DDBJ databases">
        <title>Bird 10,000 Genomes (B10K) Project - Family phase.</title>
        <authorList>
            <person name="Zhang G."/>
        </authorList>
    </citation>
    <scope>NUCLEOTIDE SEQUENCE [LARGE SCALE GENOMIC DNA]</scope>
    <source>
        <strain evidence="5">B10K-DU-001-48</strain>
        <tissue evidence="5">Muscle</tissue>
    </source>
</reference>
<evidence type="ECO:0000256" key="3">
    <source>
        <dbReference type="SAM" id="SignalP"/>
    </source>
</evidence>
<name>A0A7K9ZDT8_9CORV</name>
<dbReference type="PANTHER" id="PTHR19944:SF99">
    <property type="entry name" value="HLA CLASS II HISTOCOMPATIBILITY ANTIGEN, DRB1 BETA CHAIN"/>
    <property type="match status" value="1"/>
</dbReference>
<protein>
    <submittedName>
        <fullName evidence="5">HB2J protein</fullName>
    </submittedName>
</protein>
<keyword evidence="6" id="KW-1185">Reference proteome</keyword>
<organism evidence="5 6">
    <name type="scientific">Dicrurus megarhynchus</name>
    <dbReference type="NCBI Taxonomy" id="450177"/>
    <lineage>
        <taxon>Eukaryota</taxon>
        <taxon>Metazoa</taxon>
        <taxon>Chordata</taxon>
        <taxon>Craniata</taxon>
        <taxon>Vertebrata</taxon>
        <taxon>Euteleostomi</taxon>
        <taxon>Archelosauria</taxon>
        <taxon>Archosauria</taxon>
        <taxon>Dinosauria</taxon>
        <taxon>Saurischia</taxon>
        <taxon>Theropoda</taxon>
        <taxon>Coelurosauria</taxon>
        <taxon>Aves</taxon>
        <taxon>Neognathae</taxon>
        <taxon>Neoaves</taxon>
        <taxon>Telluraves</taxon>
        <taxon>Australaves</taxon>
        <taxon>Passeriformes</taxon>
        <taxon>Corvoidea</taxon>
        <taxon>Dicruridae</taxon>
        <taxon>Dicrurus</taxon>
    </lineage>
</organism>
<evidence type="ECO:0000256" key="1">
    <source>
        <dbReference type="ARBA" id="ARBA00023157"/>
    </source>
</evidence>
<dbReference type="SMART" id="SM00921">
    <property type="entry name" value="MHC_II_beta"/>
    <property type="match status" value="1"/>
</dbReference>
<feature type="domain" description="MHC class II beta chain N-terminal" evidence="4">
    <location>
        <begin position="38"/>
        <end position="112"/>
    </location>
</feature>
<dbReference type="AlphaFoldDB" id="A0A7K9ZDT8"/>
<feature type="non-terminal residue" evidence="5">
    <location>
        <position position="156"/>
    </location>
</feature>
<keyword evidence="2" id="KW-0325">Glycoprotein</keyword>
<dbReference type="Pfam" id="PF00969">
    <property type="entry name" value="MHC_II_beta"/>
    <property type="match status" value="1"/>
</dbReference>
<dbReference type="SUPFAM" id="SSF54452">
    <property type="entry name" value="MHC antigen-recognition domain"/>
    <property type="match status" value="1"/>
</dbReference>
<comment type="caution">
    <text evidence="5">The sequence shown here is derived from an EMBL/GenBank/DDBJ whole genome shotgun (WGS) entry which is preliminary data.</text>
</comment>
<dbReference type="InterPro" id="IPR000353">
    <property type="entry name" value="MHC_II_b_N"/>
</dbReference>
<feature type="non-terminal residue" evidence="5">
    <location>
        <position position="1"/>
    </location>
</feature>
<dbReference type="GO" id="GO:0019882">
    <property type="term" value="P:antigen processing and presentation"/>
    <property type="evidence" value="ECO:0007669"/>
    <property type="project" value="InterPro"/>
</dbReference>
<gene>
    <name evidence="5" type="primary">H2eb1</name>
    <name evidence="5" type="ORF">DICMEG_R10467</name>
</gene>
<keyword evidence="3" id="KW-0732">Signal</keyword>
<dbReference type="InterPro" id="IPR011162">
    <property type="entry name" value="MHC_I/II-like_Ag-recog"/>
</dbReference>
<evidence type="ECO:0000313" key="6">
    <source>
        <dbReference type="Proteomes" id="UP000537234"/>
    </source>
</evidence>
<dbReference type="Proteomes" id="UP000537234">
    <property type="component" value="Unassembled WGS sequence"/>
</dbReference>
<evidence type="ECO:0000256" key="2">
    <source>
        <dbReference type="ARBA" id="ARBA00023180"/>
    </source>
</evidence>
<sequence length="156" mass="17670">AMGRVAAAGAVLVALVVLGALPAAGTELSGVFQFMIKHECHFINSTEQVRFVKRLIYNQEQYTIFYRDLGLFVGDTPYGEKIARYWNPVPEFMERKWAEVNRHCWPNNEVFNLFSVDHRVSPPSMSISLLPSSSQPSPGCLLCSVMDFYPVRVQLR</sequence>
<dbReference type="PANTHER" id="PTHR19944">
    <property type="entry name" value="MHC CLASS II-RELATED"/>
    <property type="match status" value="1"/>
</dbReference>